<feature type="region of interest" description="Disordered" evidence="1">
    <location>
        <begin position="246"/>
        <end position="351"/>
    </location>
</feature>
<proteinExistence type="predicted"/>
<keyword evidence="2" id="KW-1133">Transmembrane helix</keyword>
<evidence type="ECO:0000256" key="1">
    <source>
        <dbReference type="SAM" id="MobiDB-lite"/>
    </source>
</evidence>
<feature type="region of interest" description="Disordered" evidence="1">
    <location>
        <begin position="377"/>
        <end position="479"/>
    </location>
</feature>
<accession>A0ABT1HWH7</accession>
<feature type="transmembrane region" description="Helical" evidence="2">
    <location>
        <begin position="141"/>
        <end position="163"/>
    </location>
</feature>
<feature type="compositionally biased region" description="Basic and acidic residues" evidence="1">
    <location>
        <begin position="293"/>
        <end position="303"/>
    </location>
</feature>
<feature type="compositionally biased region" description="Low complexity" evidence="1">
    <location>
        <begin position="23"/>
        <end position="32"/>
    </location>
</feature>
<dbReference type="EMBL" id="JAMTCP010000021">
    <property type="protein sequence ID" value="MCP2259883.1"/>
    <property type="molecule type" value="Genomic_DNA"/>
</dbReference>
<feature type="region of interest" description="Disordered" evidence="1">
    <location>
        <begin position="1"/>
        <end position="123"/>
    </location>
</feature>
<keyword evidence="2" id="KW-0472">Membrane</keyword>
<dbReference type="Pfam" id="PF19609">
    <property type="entry name" value="DUF6114"/>
    <property type="match status" value="1"/>
</dbReference>
<feature type="transmembrane region" description="Helical" evidence="2">
    <location>
        <begin position="202"/>
        <end position="219"/>
    </location>
</feature>
<feature type="compositionally biased region" description="Low complexity" evidence="1">
    <location>
        <begin position="107"/>
        <end position="123"/>
    </location>
</feature>
<name>A0ABT1HWH7_STRSD</name>
<feature type="transmembrane region" description="Helical" evidence="2">
    <location>
        <begin position="354"/>
        <end position="373"/>
    </location>
</feature>
<dbReference type="InterPro" id="IPR046096">
    <property type="entry name" value="DUF6114"/>
</dbReference>
<gene>
    <name evidence="3" type="ORF">LX15_003592</name>
</gene>
<feature type="compositionally biased region" description="Low complexity" evidence="1">
    <location>
        <begin position="377"/>
        <end position="430"/>
    </location>
</feature>
<feature type="compositionally biased region" description="Basic and acidic residues" evidence="1">
    <location>
        <begin position="336"/>
        <end position="345"/>
    </location>
</feature>
<dbReference type="PRINTS" id="PR01217">
    <property type="entry name" value="PRICHEXTENSN"/>
</dbReference>
<feature type="compositionally biased region" description="Low complexity" evidence="1">
    <location>
        <begin position="310"/>
        <end position="325"/>
    </location>
</feature>
<comment type="caution">
    <text evidence="3">The sequence shown here is derived from an EMBL/GenBank/DDBJ whole genome shotgun (WGS) entry which is preliminary data.</text>
</comment>
<organism evidence="3 4">
    <name type="scientific">Streptoalloteichus tenebrarius (strain ATCC 17920 / DSM 40477 / JCM 4838 / CBS 697.72 / NBRC 16177 / NCIMB 11028 / NRRL B-12390 / A12253. 1 / ISP 5477)</name>
    <name type="common">Streptomyces tenebrarius</name>
    <dbReference type="NCBI Taxonomy" id="1933"/>
    <lineage>
        <taxon>Bacteria</taxon>
        <taxon>Bacillati</taxon>
        <taxon>Actinomycetota</taxon>
        <taxon>Actinomycetes</taxon>
        <taxon>Pseudonocardiales</taxon>
        <taxon>Pseudonocardiaceae</taxon>
        <taxon>Streptoalloteichus</taxon>
    </lineage>
</organism>
<evidence type="ECO:0000313" key="3">
    <source>
        <dbReference type="EMBL" id="MCP2259883.1"/>
    </source>
</evidence>
<protein>
    <submittedName>
        <fullName evidence="3">Uncharacterized protein</fullName>
    </submittedName>
</protein>
<feature type="compositionally biased region" description="Basic and acidic residues" evidence="1">
    <location>
        <begin position="40"/>
        <end position="55"/>
    </location>
</feature>
<feature type="compositionally biased region" description="Basic and acidic residues" evidence="1">
    <location>
        <begin position="258"/>
        <end position="267"/>
    </location>
</feature>
<evidence type="ECO:0000313" key="4">
    <source>
        <dbReference type="Proteomes" id="UP001205311"/>
    </source>
</evidence>
<feature type="transmembrane region" description="Helical" evidence="2">
    <location>
        <begin position="225"/>
        <end position="246"/>
    </location>
</feature>
<feature type="transmembrane region" description="Helical" evidence="2">
    <location>
        <begin position="175"/>
        <end position="195"/>
    </location>
</feature>
<keyword evidence="2" id="KW-0812">Transmembrane</keyword>
<feature type="compositionally biased region" description="Low complexity" evidence="1">
    <location>
        <begin position="275"/>
        <end position="290"/>
    </location>
</feature>
<dbReference type="Proteomes" id="UP001205311">
    <property type="component" value="Unassembled WGS sequence"/>
</dbReference>
<evidence type="ECO:0000256" key="2">
    <source>
        <dbReference type="SAM" id="Phobius"/>
    </source>
</evidence>
<reference evidence="3 4" key="1">
    <citation type="submission" date="2022-06" db="EMBL/GenBank/DDBJ databases">
        <title>Genomic Encyclopedia of Archaeal and Bacterial Type Strains, Phase II (KMG-II): from individual species to whole genera.</title>
        <authorList>
            <person name="Goeker M."/>
        </authorList>
    </citation>
    <scope>NUCLEOTIDE SEQUENCE [LARGE SCALE GENOMIC DNA]</scope>
    <source>
        <strain evidence="3 4">DSM 40477</strain>
    </source>
</reference>
<feature type="compositionally biased region" description="Low complexity" evidence="1">
    <location>
        <begin position="437"/>
        <end position="462"/>
    </location>
</feature>
<sequence length="613" mass="60437">MVAEEPSVGSGVGAGAPPPRPPARAGTSGPAPNAGGTPRPGDRWSPEGPIARDDGGSSPPTSGTGSHATWVAPGAVGEDPLGPPTAVIGATAVSPGGGGDHARTRVLPQPGAAAPPAGSRSAPARLAQGWRAFRTWRRGRPFWAGLFLGLSGVVILVPPYATLRIGDLTLAIRTIGGVSSLVIGVLLITVGLSLWVRPQFRLVAGVAAMLLALVSLVTANLGGFVVGAVLGVVGAALAVSWTDQAGQARPRKRRRSEGRKDRGRAVDDGETAVSATATTTGAGAPTAPTTEEMITREVVDAAERSAAPGESDASSESATSSESAAPGQPTVPGESGARRAPDERPSPGPRLPPSALVVGLLAAAAVAVLIASAPGSVAVAGGRPPATATTTPSPTPAATTAPTTPTSGTPTSGAPQPGPTATSGAPGTSPGAPPSSPSSSPGASQSGSASGTPTPSTPSTSTSPPPTVQAGPGLAATKPFTLTGSRMTLSGLSFDGITDVPIRGGTKRALAFRVTGVDITDMVMTSDVGEGRTMTVRAGPGTVTTIRGSSVVLHTERLVGKLDILGIPIPVDFSPDSPPPLTLPLLFFRDVTVTNAQQLGGTLSIPGAVISLS</sequence>
<keyword evidence="4" id="KW-1185">Reference proteome</keyword>
<feature type="compositionally biased region" description="Low complexity" evidence="1">
    <location>
        <begin position="56"/>
        <end position="66"/>
    </location>
</feature>